<organism evidence="1 2">
    <name type="scientific">Varibaculum cambriense</name>
    <dbReference type="NCBI Taxonomy" id="184870"/>
    <lineage>
        <taxon>Bacteria</taxon>
        <taxon>Bacillati</taxon>
        <taxon>Actinomycetota</taxon>
        <taxon>Actinomycetes</taxon>
        <taxon>Actinomycetales</taxon>
        <taxon>Actinomycetaceae</taxon>
        <taxon>Varibaculum</taxon>
    </lineage>
</organism>
<sequence length="333" mass="35560">MQILLAVASTLQTSARKGGQAFKTGWLKHKSRDQLQVVPYSWAYPEVAAGYPLADLFSRTSDPAKAGSTLPMLLKAGKGLYLPAVCGKENLQSEYSPLGALPPGDLEDLPAFPGQFLTGVAATYGAGQMSPQVWESLARDLAGATVVTGSQKPLLTNSGVLAQIAKTSPKIAQQTKENWESVLKEAEKYGTRRYLEISDFSGKKPAPGTQVGVLPTGGCAWGVGELLGRLGARLDFAADFLDQQTSLPQVLETTDLLVANTEELSPWNLPGSPLEHLCDLANRFGVPIVVVTSENNLSRGEIAERGIDGVYQFPTDTGGMEEAGLRLARTWSQ</sequence>
<evidence type="ECO:0000313" key="1">
    <source>
        <dbReference type="EMBL" id="MCG4617925.1"/>
    </source>
</evidence>
<dbReference type="RefSeq" id="WP_238128007.1">
    <property type="nucleotide sequence ID" value="NZ_JAKNHJ010000009.1"/>
</dbReference>
<dbReference type="GO" id="GO:0008887">
    <property type="term" value="F:glycerate kinase activity"/>
    <property type="evidence" value="ECO:0007669"/>
    <property type="project" value="InterPro"/>
</dbReference>
<dbReference type="EMBL" id="JAKNHJ010000009">
    <property type="protein sequence ID" value="MCG4617925.1"/>
    <property type="molecule type" value="Genomic_DNA"/>
</dbReference>
<reference evidence="1" key="1">
    <citation type="submission" date="2022-01" db="EMBL/GenBank/DDBJ databases">
        <title>Collection of gut derived symbiotic bacterial strains cultured from healthy donors.</title>
        <authorList>
            <person name="Lin H."/>
            <person name="Kohout C."/>
            <person name="Waligurski E."/>
            <person name="Pamer E.G."/>
        </authorList>
    </citation>
    <scope>NUCLEOTIDE SEQUENCE</scope>
    <source>
        <strain evidence="1">DFI.7.46</strain>
    </source>
</reference>
<dbReference type="Proteomes" id="UP001200537">
    <property type="component" value="Unassembled WGS sequence"/>
</dbReference>
<evidence type="ECO:0008006" key="3">
    <source>
        <dbReference type="Google" id="ProtNLM"/>
    </source>
</evidence>
<evidence type="ECO:0000313" key="2">
    <source>
        <dbReference type="Proteomes" id="UP001200537"/>
    </source>
</evidence>
<protein>
    <recommendedName>
        <fullName evidence="3">Glycerate kinase</fullName>
    </recommendedName>
</protein>
<gene>
    <name evidence="1" type="ORF">L0M99_05395</name>
</gene>
<dbReference type="GO" id="GO:0031388">
    <property type="term" value="P:organic acid phosphorylation"/>
    <property type="evidence" value="ECO:0007669"/>
    <property type="project" value="InterPro"/>
</dbReference>
<comment type="caution">
    <text evidence="1">The sequence shown here is derived from an EMBL/GenBank/DDBJ whole genome shotgun (WGS) entry which is preliminary data.</text>
</comment>
<dbReference type="SUPFAM" id="SSF110738">
    <property type="entry name" value="Glycerate kinase I"/>
    <property type="match status" value="1"/>
</dbReference>
<name>A0AAJ1BBK3_9ACTO</name>
<dbReference type="AlphaFoldDB" id="A0AAJ1BBK3"/>
<proteinExistence type="predicted"/>
<accession>A0AAJ1BBK3</accession>
<dbReference type="InterPro" id="IPR036129">
    <property type="entry name" value="Glycerate_kinase_sf"/>
</dbReference>